<sequence>MVHHVTSGASAEFTDCIVKGKFHATTENGKEGMGGFVYGQYGTCKMTNCLYAGENNATTRSNTFADKATLTNCYYLNACGTAQGKQVTKEQLKSGEVARLLQSNRNTQFWGQEIGKENEPLPTADKAKKVYKIDFAYKGKVKASRYANPGKAIFGGMPTFIAKDIMDSEYNEHHYYTFAFGNNFNASVLIYNDRTVDINPTEKDYYEIASKADWKEFCDIVSNGQNAVDAKMTADVDLGGDIKTIGDGVHMYSGTFDGQGHTLTLNWDAGTAHWKSPFYSVDGCTINKLRVKGSIKSDGKGHAGLIQNAYGTVTVSGCVSDVDITCGYSTDACSAAGMIQWVGGEAKVTFTDCLVKGSINAKDAGRKGMAGFVYNQNGKCTFNNCLYLGTNNATAGSNTFTYNATTNNCYYLNACGDTQGTKVTEEQLKSGEVAYLLQNKRDGNIWGQELGKDNEPQPTDIAAKHIYQVGFTYNGKVAAARYANSGKAIFGELPDEKELLGTAYDSNKVYALVFEDDFTASTTIDSDRTVVVTVIENNYFEIATKEDWAAFCKLVNNGNNKLNAKLMKDVDLETDIVMAGKENVEYSGTFDGQGYSLTVNWDASDNKLVSPFSCVKDVTIKNLRTKGQITSKRFGISGLIDDVYGTNNTISSCISEVNLTTSDNSVSSSVAGMVQSVKSNSSVTFNDCIVKGKMHSTTYEGRQGLSGFVYFQLGNCHFNNCLYIGTNNGREWADTFCDHPNTLNNCYYLNACGTAQGKQVTKDQLKNGYVAYKLQNNRTDKCYWAQQLGDMLNFYNAADKGKTNYVYYDATNKRWTCDDFRLTDGTPLSIGLDFIAAKATYNRTITTAKATVCLPYELPRNGSFDAHTLSGGNNSAVSFKDMKDKLEAYKPYLITVNGTPQLGGENLQVKAFNAAALTTPAGKYRFVGTVTDIDNATAAAANAYILQDDGLFHKVTTEHPAATVPCYRAYVVCPKASAAKTLSIILDGETTGIDGVTDGTTGADGPVYDLQGRRVADRLDDNARHQLPAGVYIVNGRKVVVK</sequence>
<accession>A0ABS3M2R0</accession>
<protein>
    <submittedName>
        <fullName evidence="1">Peptidase M26</fullName>
    </submittedName>
</protein>
<reference evidence="1 2" key="1">
    <citation type="submission" date="2021-01" db="EMBL/GenBank/DDBJ databases">
        <title>Prevotella A2931 sp. nov.</title>
        <authorList>
            <person name="Buhl M."/>
            <person name="Oberhettinger P."/>
        </authorList>
    </citation>
    <scope>NUCLEOTIDE SEQUENCE [LARGE SCALE GENOMIC DNA]</scope>
    <source>
        <strain evidence="1 2">A2931</strain>
    </source>
</reference>
<proteinExistence type="predicted"/>
<comment type="caution">
    <text evidence="1">The sequence shown here is derived from an EMBL/GenBank/DDBJ whole genome shotgun (WGS) entry which is preliminary data.</text>
</comment>
<dbReference type="Gene3D" id="2.160.20.110">
    <property type="match status" value="2"/>
</dbReference>
<organism evidence="1 2">
    <name type="scientific">Prevotella illustrans</name>
    <dbReference type="NCBI Taxonomy" id="2800387"/>
    <lineage>
        <taxon>Bacteria</taxon>
        <taxon>Pseudomonadati</taxon>
        <taxon>Bacteroidota</taxon>
        <taxon>Bacteroidia</taxon>
        <taxon>Bacteroidales</taxon>
        <taxon>Prevotellaceae</taxon>
        <taxon>Prevotella</taxon>
    </lineage>
</organism>
<keyword evidence="2" id="KW-1185">Reference proteome</keyword>
<evidence type="ECO:0000313" key="2">
    <source>
        <dbReference type="Proteomes" id="UP000664265"/>
    </source>
</evidence>
<gene>
    <name evidence="1" type="ORF">JHU38_01515</name>
</gene>
<evidence type="ECO:0000313" key="1">
    <source>
        <dbReference type="EMBL" id="MBO1362473.1"/>
    </source>
</evidence>
<name>A0ABS3M2R0_9BACT</name>
<dbReference type="EMBL" id="JAERMS010000002">
    <property type="protein sequence ID" value="MBO1362473.1"/>
    <property type="molecule type" value="Genomic_DNA"/>
</dbReference>
<dbReference type="Proteomes" id="UP000664265">
    <property type="component" value="Unassembled WGS sequence"/>
</dbReference>